<sequence>MIEQQRQRVEQEMTKLVDEMDRSHLRKMQAEMHRCAAMCCEEQTASLDTVQRCVERCSIPLTKAQKYVHTELEGFQGRLQRCVMQCNDDVKVKMSPSPSEMEIAKYTDEFERCAIKCVDKHISLIPNMLKTIKSVLAKGPKGIPDA</sequence>
<organism evidence="2">
    <name type="scientific">Tabanus bromius</name>
    <name type="common">Band-eyed brown horse fly</name>
    <dbReference type="NCBI Taxonomy" id="304241"/>
    <lineage>
        <taxon>Eukaryota</taxon>
        <taxon>Metazoa</taxon>
        <taxon>Ecdysozoa</taxon>
        <taxon>Arthropoda</taxon>
        <taxon>Hexapoda</taxon>
        <taxon>Insecta</taxon>
        <taxon>Pterygota</taxon>
        <taxon>Neoptera</taxon>
        <taxon>Endopterygota</taxon>
        <taxon>Diptera</taxon>
        <taxon>Brachycera</taxon>
        <taxon>Tabanomorpha</taxon>
        <taxon>Tabanoidea</taxon>
        <taxon>Tabanidae</taxon>
        <taxon>Tabanus</taxon>
    </lineage>
</organism>
<dbReference type="PANTHER" id="PTHR21096:SF0">
    <property type="entry name" value="PROTEIN FAM136A"/>
    <property type="match status" value="1"/>
</dbReference>
<dbReference type="EMBL" id="GDAI01001643">
    <property type="protein sequence ID" value="JAI15960.1"/>
    <property type="molecule type" value="mRNA"/>
</dbReference>
<dbReference type="Pfam" id="PF05811">
    <property type="entry name" value="DUF842"/>
    <property type="match status" value="1"/>
</dbReference>
<dbReference type="InterPro" id="IPR008560">
    <property type="entry name" value="DUF842_euk"/>
</dbReference>
<proteinExistence type="evidence at transcript level"/>
<evidence type="ECO:0000256" key="1">
    <source>
        <dbReference type="ARBA" id="ARBA00009952"/>
    </source>
</evidence>
<accession>A0A0K8TPY8</accession>
<protein>
    <recommendedName>
        <fullName evidence="3">Protein FAM136A</fullName>
    </recommendedName>
</protein>
<evidence type="ECO:0008006" key="3">
    <source>
        <dbReference type="Google" id="ProtNLM"/>
    </source>
</evidence>
<dbReference type="PANTHER" id="PTHR21096">
    <property type="entry name" value="PROTEIN FAM136A"/>
    <property type="match status" value="1"/>
</dbReference>
<comment type="similarity">
    <text evidence="1">Belongs to the FAM136 family.</text>
</comment>
<dbReference type="AlphaFoldDB" id="A0A0K8TPY8"/>
<name>A0A0K8TPY8_TABBR</name>
<reference evidence="2" key="1">
    <citation type="journal article" date="2015" name="Insect Biochem. Mol. Biol.">
        <title>An insight into the sialome of the horse fly, Tabanus bromius.</title>
        <authorList>
            <person name="Ribeiro J.M."/>
            <person name="Kazimirova M."/>
            <person name="Takac P."/>
            <person name="Andersen J.F."/>
            <person name="Francischetti I.M."/>
        </authorList>
    </citation>
    <scope>NUCLEOTIDE SEQUENCE</scope>
</reference>
<evidence type="ECO:0000313" key="2">
    <source>
        <dbReference type="EMBL" id="JAI15960.1"/>
    </source>
</evidence>
<dbReference type="GO" id="GO:0005737">
    <property type="term" value="C:cytoplasm"/>
    <property type="evidence" value="ECO:0007669"/>
    <property type="project" value="TreeGrafter"/>
</dbReference>